<sequence>MNKELIAVAFSDTHFNDWPKFNANMSRTLNQIRALNLILGVCERRGIPALFTGDFVHKPETMSLVLFQTLNSYFHQSDRPYPKLPVVGISGNHDMVYTNSLETPSPSWYREFCKMCPSTFICIDWDSYLIPGTDIRVHGVPYLDHNIGLNDWIKNLKLTKGERHILLLHTDYPGAKDTDGVEVGSVENLNTNLLDKFNLVLIGHIHKPQRLSKKVYMIGATMQQRRTDKDCDLGYWEIFSDLSLRFHPLGDFPKFIDVTSEEDILDDGNYYTVVSKPIEVKEDVNRVISRDMSKKKIVRRYLREKGIKDSHRKRILLDIIKEASDD</sequence>
<dbReference type="Gene3D" id="3.60.21.10">
    <property type="match status" value="1"/>
</dbReference>
<name>A0A8S5NAN6_9CAUD</name>
<dbReference type="InterPro" id="IPR029052">
    <property type="entry name" value="Metallo-depent_PP-like"/>
</dbReference>
<organism evidence="2">
    <name type="scientific">Myoviridae sp. ctx322</name>
    <dbReference type="NCBI Taxonomy" id="2826711"/>
    <lineage>
        <taxon>Viruses</taxon>
        <taxon>Duplodnaviria</taxon>
        <taxon>Heunggongvirae</taxon>
        <taxon>Uroviricota</taxon>
        <taxon>Caudoviricetes</taxon>
    </lineage>
</organism>
<dbReference type="InterPro" id="IPR004843">
    <property type="entry name" value="Calcineurin-like_PHP"/>
</dbReference>
<dbReference type="GO" id="GO:0016787">
    <property type="term" value="F:hydrolase activity"/>
    <property type="evidence" value="ECO:0007669"/>
    <property type="project" value="InterPro"/>
</dbReference>
<feature type="domain" description="Calcineurin-like phosphoesterase" evidence="1">
    <location>
        <begin position="9"/>
        <end position="208"/>
    </location>
</feature>
<dbReference type="Pfam" id="PF00149">
    <property type="entry name" value="Metallophos"/>
    <property type="match status" value="1"/>
</dbReference>
<proteinExistence type="predicted"/>
<protein>
    <submittedName>
        <fullName evidence="2">Putative DNA double strand break repair</fullName>
    </submittedName>
</protein>
<dbReference type="PANTHER" id="PTHR30337">
    <property type="entry name" value="COMPONENT OF ATP-DEPENDENT DSDNA EXONUCLEASE"/>
    <property type="match status" value="1"/>
</dbReference>
<accession>A0A8S5NAN6</accession>
<dbReference type="SUPFAM" id="SSF56300">
    <property type="entry name" value="Metallo-dependent phosphatases"/>
    <property type="match status" value="1"/>
</dbReference>
<evidence type="ECO:0000259" key="1">
    <source>
        <dbReference type="Pfam" id="PF00149"/>
    </source>
</evidence>
<dbReference type="EMBL" id="BK015115">
    <property type="protein sequence ID" value="DAD91500.1"/>
    <property type="molecule type" value="Genomic_DNA"/>
</dbReference>
<evidence type="ECO:0000313" key="2">
    <source>
        <dbReference type="EMBL" id="DAD91500.1"/>
    </source>
</evidence>
<reference evidence="2" key="1">
    <citation type="journal article" date="2021" name="Proc. Natl. Acad. Sci. U.S.A.">
        <title>A Catalog of Tens of Thousands of Viruses from Human Metagenomes Reveals Hidden Associations with Chronic Diseases.</title>
        <authorList>
            <person name="Tisza M.J."/>
            <person name="Buck C.B."/>
        </authorList>
    </citation>
    <scope>NUCLEOTIDE SEQUENCE</scope>
    <source>
        <strain evidence="2">Ctx322</strain>
    </source>
</reference>
<dbReference type="InterPro" id="IPR050535">
    <property type="entry name" value="DNA_Repair-Maintenance_Comp"/>
</dbReference>